<gene>
    <name evidence="10" type="ORF">ACJIZ3_009545</name>
</gene>
<evidence type="ECO:0000313" key="10">
    <source>
        <dbReference type="EMBL" id="KAL3834809.1"/>
    </source>
</evidence>
<dbReference type="FunFam" id="3.40.50.1820:FF:000146">
    <property type="entry name" value="Acylamino-acid-releasing enzyme"/>
    <property type="match status" value="1"/>
</dbReference>
<evidence type="ECO:0000256" key="3">
    <source>
        <dbReference type="ARBA" id="ARBA00010040"/>
    </source>
</evidence>
<comment type="caution">
    <text evidence="10">The sequence shown here is derived from an EMBL/GenBank/DDBJ whole genome shotgun (WGS) entry which is preliminary data.</text>
</comment>
<name>A0ABD3TCU2_9LAMI</name>
<keyword evidence="7" id="KW-0378">Hydrolase</keyword>
<reference evidence="10 11" key="1">
    <citation type="submission" date="2024-12" db="EMBL/GenBank/DDBJ databases">
        <title>The unique morphological basis and parallel evolutionary history of personate flowers in Penstemon.</title>
        <authorList>
            <person name="Depatie T.H."/>
            <person name="Wessinger C.A."/>
        </authorList>
    </citation>
    <scope>NUCLEOTIDE SEQUENCE [LARGE SCALE GENOMIC DNA]</scope>
    <source>
        <strain evidence="10">WTNN_2</strain>
        <tissue evidence="10">Leaf</tissue>
    </source>
</reference>
<evidence type="ECO:0000256" key="4">
    <source>
        <dbReference type="ARBA" id="ARBA00011881"/>
    </source>
</evidence>
<evidence type="ECO:0000313" key="11">
    <source>
        <dbReference type="Proteomes" id="UP001634393"/>
    </source>
</evidence>
<dbReference type="Gene3D" id="3.40.50.1820">
    <property type="entry name" value="alpha/beta hydrolase"/>
    <property type="match status" value="1"/>
</dbReference>
<evidence type="ECO:0000259" key="8">
    <source>
        <dbReference type="Pfam" id="PF00326"/>
    </source>
</evidence>
<dbReference type="EC" id="3.4.19.1" evidence="5"/>
<proteinExistence type="inferred from homology"/>
<dbReference type="InterPro" id="IPR045550">
    <property type="entry name" value="AARE_N"/>
</dbReference>
<feature type="domain" description="Peptidase S9 prolyl oligopeptidase catalytic" evidence="8">
    <location>
        <begin position="546"/>
        <end position="762"/>
    </location>
</feature>
<keyword evidence="6" id="KW-0963">Cytoplasm</keyword>
<dbReference type="GO" id="GO:0008242">
    <property type="term" value="F:omega peptidase activity"/>
    <property type="evidence" value="ECO:0007669"/>
    <property type="project" value="UniProtKB-EC"/>
</dbReference>
<feature type="domain" description="Acylamino-acid-releasing enzyme N-terminal" evidence="9">
    <location>
        <begin position="9"/>
        <end position="481"/>
    </location>
</feature>
<evidence type="ECO:0000259" key="9">
    <source>
        <dbReference type="Pfam" id="PF19283"/>
    </source>
</evidence>
<comment type="similarity">
    <text evidence="3">Belongs to the peptidase S9C family.</text>
</comment>
<dbReference type="AlphaFoldDB" id="A0ABD3TCU2"/>
<keyword evidence="11" id="KW-1185">Reference proteome</keyword>
<dbReference type="InterPro" id="IPR002471">
    <property type="entry name" value="Pept_S9_AS"/>
</dbReference>
<comment type="catalytic activity">
    <reaction evidence="1">
        <text>Cleavage of an N-acetyl or N-formyl amino acid from the N-terminus of a polypeptide.</text>
        <dbReference type="EC" id="3.4.19.1"/>
    </reaction>
</comment>
<dbReference type="SUPFAM" id="SSF53474">
    <property type="entry name" value="alpha/beta-Hydrolases"/>
    <property type="match status" value="1"/>
</dbReference>
<dbReference type="PROSITE" id="PS00708">
    <property type="entry name" value="PRO_ENDOPEP_SER"/>
    <property type="match status" value="1"/>
</dbReference>
<evidence type="ECO:0000256" key="2">
    <source>
        <dbReference type="ARBA" id="ARBA00004496"/>
    </source>
</evidence>
<comment type="subunit">
    <text evidence="4">Homotetramer.</text>
</comment>
<dbReference type="PANTHER" id="PTHR42776">
    <property type="entry name" value="SERINE PEPTIDASE S9 FAMILY MEMBER"/>
    <property type="match status" value="1"/>
</dbReference>
<dbReference type="Pfam" id="PF00326">
    <property type="entry name" value="Peptidase_S9"/>
    <property type="match status" value="1"/>
</dbReference>
<dbReference type="EMBL" id="JBJXBP010000004">
    <property type="protein sequence ID" value="KAL3834809.1"/>
    <property type="molecule type" value="Genomic_DNA"/>
</dbReference>
<organism evidence="10 11">
    <name type="scientific">Penstemon smallii</name>
    <dbReference type="NCBI Taxonomy" id="265156"/>
    <lineage>
        <taxon>Eukaryota</taxon>
        <taxon>Viridiplantae</taxon>
        <taxon>Streptophyta</taxon>
        <taxon>Embryophyta</taxon>
        <taxon>Tracheophyta</taxon>
        <taxon>Spermatophyta</taxon>
        <taxon>Magnoliopsida</taxon>
        <taxon>eudicotyledons</taxon>
        <taxon>Gunneridae</taxon>
        <taxon>Pentapetalae</taxon>
        <taxon>asterids</taxon>
        <taxon>lamiids</taxon>
        <taxon>Lamiales</taxon>
        <taxon>Plantaginaceae</taxon>
        <taxon>Cheloneae</taxon>
        <taxon>Penstemon</taxon>
    </lineage>
</organism>
<evidence type="ECO:0000256" key="1">
    <source>
        <dbReference type="ARBA" id="ARBA00000721"/>
    </source>
</evidence>
<evidence type="ECO:0000256" key="6">
    <source>
        <dbReference type="ARBA" id="ARBA00022490"/>
    </source>
</evidence>
<dbReference type="SUPFAM" id="SSF82171">
    <property type="entry name" value="DPP6 N-terminal domain-like"/>
    <property type="match status" value="1"/>
</dbReference>
<dbReference type="Proteomes" id="UP001634393">
    <property type="component" value="Unassembled WGS sequence"/>
</dbReference>
<dbReference type="PANTHER" id="PTHR42776:SF4">
    <property type="entry name" value="ACYLAMINO-ACID-RELEASING ENZYME"/>
    <property type="match status" value="1"/>
</dbReference>
<dbReference type="InterPro" id="IPR029058">
    <property type="entry name" value="AB_hydrolase_fold"/>
</dbReference>
<protein>
    <recommendedName>
        <fullName evidence="5">acylaminoacyl-peptidase</fullName>
        <ecNumber evidence="5">3.4.19.1</ecNumber>
    </recommendedName>
</protein>
<dbReference type="GO" id="GO:0005737">
    <property type="term" value="C:cytoplasm"/>
    <property type="evidence" value="ECO:0007669"/>
    <property type="project" value="UniProtKB-SubCell"/>
</dbReference>
<evidence type="ECO:0000256" key="7">
    <source>
        <dbReference type="ARBA" id="ARBA00022801"/>
    </source>
</evidence>
<sequence>MDVGVDSAKELPEGLDKVTQQEYASLSKLLQEFIEIPTIDKAWSFRSGSEEGSNAMFMISQPSLLANKRRKSLLSSYAVKESNNSVKFHWSPFPTEITGVSAMVPSPSGSKLLVIRNSEGDFTTHFEIWGASEVKKEFVVPCSIHGSVYSDGWFEGISWNSDETAVAYVAEEPDTTKPTFNGFGYQKDGTTHKNCGSWKGQGDWVEDWGESYAGKRQPALFVIYIDSGEVCPVAVGRALSVGQVEWAPSKYLVFVGWPSNRKLGIKYCYNKPCALYAVKAPSFKSEVSRTRGNSAEDLAIFNLTRTISSAFFPRFSPDGKFLVFLSAKSSVDSGAHMATDSLHKIDWPSDGELSPSMEIVDVVPVVMCPEYGCFPGLYCSNFLSKPWLSDGHTMVLSSVWGSTQTILSVNVLSGRVSRISPKTSNSSWNVLAIDGDDIIAECSSPVDIPQIKYGSHIENTPKDAEWSWLDILSPLTKCSENAMSCLAALQFSILKIPVRGMSENFTKGSNNPFEAIYVSSTSKKSDVRDPLITILHGGPHDVALSSFSKTSAFLCLLGFSLLIVNYRGSRGFGEEALQSLPGKVGSQDVDDVLTAIDHVIDKGLAHPSKIAVVGLSHGGFLATHLIGQAPDKFSAAAARNPVCNFALMVGTSDIPDWCFFLAYGNEGKSRFTEPPSAEHLALFYSKSPISHVSKVKTPTLFLLGARDVRVPMTDGLQYARALREKGVETKVIVFPNDIHPINRPQSDFESFLNIGLWFKKHCK</sequence>
<dbReference type="InterPro" id="IPR001375">
    <property type="entry name" value="Peptidase_S9_cat"/>
</dbReference>
<evidence type="ECO:0000256" key="5">
    <source>
        <dbReference type="ARBA" id="ARBA00012917"/>
    </source>
</evidence>
<dbReference type="Pfam" id="PF19283">
    <property type="entry name" value="APEH_N"/>
    <property type="match status" value="1"/>
</dbReference>
<accession>A0ABD3TCU2</accession>
<comment type="subcellular location">
    <subcellularLocation>
        <location evidence="2">Cytoplasm</location>
    </subcellularLocation>
</comment>